<dbReference type="InterPro" id="IPR001279">
    <property type="entry name" value="Metallo-B-lactamas"/>
</dbReference>
<name>A0A916QXU4_9RHOB</name>
<reference evidence="6" key="1">
    <citation type="journal article" date="2014" name="Int. J. Syst. Evol. Microbiol.">
        <title>Complete genome sequence of Corynebacterium casei LMG S-19264T (=DSM 44701T), isolated from a smear-ripened cheese.</title>
        <authorList>
            <consortium name="US DOE Joint Genome Institute (JGI-PGF)"/>
            <person name="Walter F."/>
            <person name="Albersmeier A."/>
            <person name="Kalinowski J."/>
            <person name="Ruckert C."/>
        </authorList>
    </citation>
    <scope>NUCLEOTIDE SEQUENCE</scope>
    <source>
        <strain evidence="6">CGMCC 1.15880</strain>
    </source>
</reference>
<evidence type="ECO:0000256" key="1">
    <source>
        <dbReference type="ARBA" id="ARBA00007749"/>
    </source>
</evidence>
<dbReference type="GO" id="GO:0046872">
    <property type="term" value="F:metal ion binding"/>
    <property type="evidence" value="ECO:0007669"/>
    <property type="project" value="UniProtKB-KW"/>
</dbReference>
<dbReference type="InterPro" id="IPR036866">
    <property type="entry name" value="RibonucZ/Hydroxyglut_hydro"/>
</dbReference>
<dbReference type="RefSeq" id="WP_188674333.1">
    <property type="nucleotide sequence ID" value="NZ_BMKA01000002.1"/>
</dbReference>
<dbReference type="Pfam" id="PF00753">
    <property type="entry name" value="Lactamase_B"/>
    <property type="match status" value="1"/>
</dbReference>
<comment type="similarity">
    <text evidence="1">Belongs to the metallo-beta-lactamase superfamily.</text>
</comment>
<evidence type="ECO:0000313" key="7">
    <source>
        <dbReference type="Proteomes" id="UP000628017"/>
    </source>
</evidence>
<dbReference type="SUPFAM" id="SSF56281">
    <property type="entry name" value="Metallo-hydrolase/oxidoreductase"/>
    <property type="match status" value="1"/>
</dbReference>
<protein>
    <submittedName>
        <fullName evidence="6">MBL fold metallo-hydrolase</fullName>
    </submittedName>
</protein>
<keyword evidence="4" id="KW-0862">Zinc</keyword>
<keyword evidence="3" id="KW-0378">Hydrolase</keyword>
<comment type="caution">
    <text evidence="6">The sequence shown here is derived from an EMBL/GenBank/DDBJ whole genome shotgun (WGS) entry which is preliminary data.</text>
</comment>
<evidence type="ECO:0000259" key="5">
    <source>
        <dbReference type="SMART" id="SM00849"/>
    </source>
</evidence>
<dbReference type="SMART" id="SM00849">
    <property type="entry name" value="Lactamase_B"/>
    <property type="match status" value="1"/>
</dbReference>
<proteinExistence type="inferred from homology"/>
<dbReference type="InterPro" id="IPR051013">
    <property type="entry name" value="MBL_superfamily_lactonases"/>
</dbReference>
<keyword evidence="7" id="KW-1185">Reference proteome</keyword>
<dbReference type="Proteomes" id="UP000628017">
    <property type="component" value="Unassembled WGS sequence"/>
</dbReference>
<keyword evidence="2" id="KW-0479">Metal-binding</keyword>
<accession>A0A916QXU4</accession>
<dbReference type="AlphaFoldDB" id="A0A916QXU4"/>
<dbReference type="PANTHER" id="PTHR42978:SF6">
    <property type="entry name" value="QUORUM-QUENCHING LACTONASE YTNP-RELATED"/>
    <property type="match status" value="1"/>
</dbReference>
<feature type="domain" description="Metallo-beta-lactamase" evidence="5">
    <location>
        <begin position="52"/>
        <end position="253"/>
    </location>
</feature>
<gene>
    <name evidence="6" type="ORF">GCM10011498_20790</name>
</gene>
<sequence>MSRINRTTIGDVEIIALTDGETQFGAELFPGTEEAVIDELLKSANAEAIDTNFNAFIVKSGGDTMLVDAGPRDLFGPTCGYLGDALEEAGIGPDEITHLYFTHLHPDHIAGALTTDNQPVFEKAQMLVSEADHKFWSSHSFTDDTLVQWQQLAQAALAAYSGRTELIKDGDTLVGDVTALNLPGHTPGHMGFRADSGSDSFAHVGDIAHAQVLQFANPEIGIAFDIDMDQARATRKRTLDMVATDGMKLSGGHMLRPNIGRLERSGTGYIFKED</sequence>
<reference evidence="6" key="2">
    <citation type="submission" date="2020-09" db="EMBL/GenBank/DDBJ databases">
        <authorList>
            <person name="Sun Q."/>
            <person name="Zhou Y."/>
        </authorList>
    </citation>
    <scope>NUCLEOTIDE SEQUENCE</scope>
    <source>
        <strain evidence="6">CGMCC 1.15880</strain>
    </source>
</reference>
<dbReference type="PANTHER" id="PTHR42978">
    <property type="entry name" value="QUORUM-QUENCHING LACTONASE YTNP-RELATED-RELATED"/>
    <property type="match status" value="1"/>
</dbReference>
<organism evidence="6 7">
    <name type="scientific">Neptunicoccus cionae</name>
    <dbReference type="NCBI Taxonomy" id="2035344"/>
    <lineage>
        <taxon>Bacteria</taxon>
        <taxon>Pseudomonadati</taxon>
        <taxon>Pseudomonadota</taxon>
        <taxon>Alphaproteobacteria</taxon>
        <taxon>Rhodobacterales</taxon>
        <taxon>Paracoccaceae</taxon>
        <taxon>Neptunicoccus</taxon>
    </lineage>
</organism>
<evidence type="ECO:0000313" key="6">
    <source>
        <dbReference type="EMBL" id="GGA19731.1"/>
    </source>
</evidence>
<evidence type="ECO:0000256" key="3">
    <source>
        <dbReference type="ARBA" id="ARBA00022801"/>
    </source>
</evidence>
<dbReference type="GO" id="GO:0016787">
    <property type="term" value="F:hydrolase activity"/>
    <property type="evidence" value="ECO:0007669"/>
    <property type="project" value="UniProtKB-KW"/>
</dbReference>
<dbReference type="EMBL" id="BMKA01000002">
    <property type="protein sequence ID" value="GGA19731.1"/>
    <property type="molecule type" value="Genomic_DNA"/>
</dbReference>
<dbReference type="CDD" id="cd07720">
    <property type="entry name" value="OPHC2-like_MBL-fold"/>
    <property type="match status" value="1"/>
</dbReference>
<evidence type="ECO:0000256" key="2">
    <source>
        <dbReference type="ARBA" id="ARBA00022723"/>
    </source>
</evidence>
<evidence type="ECO:0000256" key="4">
    <source>
        <dbReference type="ARBA" id="ARBA00022833"/>
    </source>
</evidence>
<dbReference type="Gene3D" id="3.60.15.10">
    <property type="entry name" value="Ribonuclease Z/Hydroxyacylglutathione hydrolase-like"/>
    <property type="match status" value="1"/>
</dbReference>